<reference evidence="3" key="1">
    <citation type="submission" date="2022-11" db="UniProtKB">
        <authorList>
            <consortium name="WormBaseParasite"/>
        </authorList>
    </citation>
    <scope>IDENTIFICATION</scope>
</reference>
<keyword evidence="1" id="KW-0812">Transmembrane</keyword>
<protein>
    <submittedName>
        <fullName evidence="3">Uncharacterized protein</fullName>
    </submittedName>
</protein>
<dbReference type="WBParaSite" id="ACRNAN_Path_649.g2432.t1">
    <property type="protein sequence ID" value="ACRNAN_Path_649.g2432.t1"/>
    <property type="gene ID" value="ACRNAN_Path_649.g2432"/>
</dbReference>
<name>A0A914C9J8_9BILA</name>
<organism evidence="2 3">
    <name type="scientific">Acrobeloides nanus</name>
    <dbReference type="NCBI Taxonomy" id="290746"/>
    <lineage>
        <taxon>Eukaryota</taxon>
        <taxon>Metazoa</taxon>
        <taxon>Ecdysozoa</taxon>
        <taxon>Nematoda</taxon>
        <taxon>Chromadorea</taxon>
        <taxon>Rhabditida</taxon>
        <taxon>Tylenchina</taxon>
        <taxon>Cephalobomorpha</taxon>
        <taxon>Cephaloboidea</taxon>
        <taxon>Cephalobidae</taxon>
        <taxon>Acrobeloides</taxon>
    </lineage>
</organism>
<evidence type="ECO:0000256" key="1">
    <source>
        <dbReference type="SAM" id="Phobius"/>
    </source>
</evidence>
<dbReference type="AlphaFoldDB" id="A0A914C9J8"/>
<keyword evidence="1" id="KW-1133">Transmembrane helix</keyword>
<keyword evidence="1" id="KW-0472">Membrane</keyword>
<accession>A0A914C9J8</accession>
<sequence length="111" mass="13330">MVISRDLVLTRTSEVLVLTRTCSALLYSPCFYMLVLLFYMIYKRWREERTVKRKRGSGRPRKINQRQDRRLIRLVKQDPMKTVVDMLVTFVESMSRRMRAVIKAKTHATKY</sequence>
<feature type="transmembrane region" description="Helical" evidence="1">
    <location>
        <begin position="24"/>
        <end position="42"/>
    </location>
</feature>
<dbReference type="Proteomes" id="UP000887540">
    <property type="component" value="Unplaced"/>
</dbReference>
<proteinExistence type="predicted"/>
<keyword evidence="2" id="KW-1185">Reference proteome</keyword>
<evidence type="ECO:0000313" key="2">
    <source>
        <dbReference type="Proteomes" id="UP000887540"/>
    </source>
</evidence>
<evidence type="ECO:0000313" key="3">
    <source>
        <dbReference type="WBParaSite" id="ACRNAN_Path_649.g2432.t1"/>
    </source>
</evidence>